<evidence type="ECO:0000313" key="2">
    <source>
        <dbReference type="Proteomes" id="UP000041314"/>
    </source>
</evidence>
<dbReference type="EMBL" id="CQPA01000008">
    <property type="protein sequence ID" value="CNT95760.1"/>
    <property type="molecule type" value="Genomic_DNA"/>
</dbReference>
<name>A0A655C520_SALET</name>
<accession>A0A655C520</accession>
<gene>
    <name evidence="1" type="ORF">ERS008198_01524</name>
</gene>
<dbReference type="Proteomes" id="UP000041314">
    <property type="component" value="Unassembled WGS sequence"/>
</dbReference>
<reference evidence="1 2" key="1">
    <citation type="submission" date="2015-03" db="EMBL/GenBank/DDBJ databases">
        <authorList>
            <consortium name="Pathogen Informatics"/>
        </authorList>
    </citation>
    <scope>NUCLEOTIDE SEQUENCE [LARGE SCALE GENOMIC DNA]</scope>
    <source>
        <strain evidence="1 2">A1104</strain>
    </source>
</reference>
<protein>
    <submittedName>
        <fullName evidence="1">Uncharacterized protein</fullName>
    </submittedName>
</protein>
<sequence length="153" mass="17115">MFQPGAGLNKGAARLRHLRAVHRHVTVNEQVGRLTEVAAFQHGRPEQAVEIDDVFADKVIQLGVGVFFPVLIKTGRVTALIAQIFEGAHIANRRVQPDVEIFARRVRDFETKIRRVAGNVPLLQAGFKPLLHFVRHLLLQRAAAGPRLQHFAE</sequence>
<dbReference type="AlphaFoldDB" id="A0A655C520"/>
<proteinExistence type="predicted"/>
<evidence type="ECO:0000313" key="1">
    <source>
        <dbReference type="EMBL" id="CNT95760.1"/>
    </source>
</evidence>
<organism evidence="1 2">
    <name type="scientific">Salmonella enterica subsp. enterica serovar Bovismorbificans</name>
    <dbReference type="NCBI Taxonomy" id="58097"/>
    <lineage>
        <taxon>Bacteria</taxon>
        <taxon>Pseudomonadati</taxon>
        <taxon>Pseudomonadota</taxon>
        <taxon>Gammaproteobacteria</taxon>
        <taxon>Enterobacterales</taxon>
        <taxon>Enterobacteriaceae</taxon>
        <taxon>Salmonella</taxon>
    </lineage>
</organism>